<evidence type="ECO:0000256" key="9">
    <source>
        <dbReference type="ARBA" id="ARBA00030409"/>
    </source>
</evidence>
<dbReference type="CDD" id="cd01414">
    <property type="entry name" value="SAICAR_synt_Sc"/>
    <property type="match status" value="1"/>
</dbReference>
<accession>A0A8J3JFK6</accession>
<comment type="similarity">
    <text evidence="2 11">Belongs to the SAICAR synthetase family.</text>
</comment>
<dbReference type="SUPFAM" id="SSF56104">
    <property type="entry name" value="SAICAR synthase-like"/>
    <property type="match status" value="1"/>
</dbReference>
<comment type="caution">
    <text evidence="13">The sequence shown here is derived from an EMBL/GenBank/DDBJ whole genome shotgun (WGS) entry which is preliminary data.</text>
</comment>
<dbReference type="PANTHER" id="PTHR43700:SF1">
    <property type="entry name" value="PHOSPHORIBOSYLAMINOIMIDAZOLE-SUCCINOCARBOXAMIDE SYNTHASE"/>
    <property type="match status" value="1"/>
</dbReference>
<keyword evidence="6 11" id="KW-0547">Nucleotide-binding</keyword>
<evidence type="ECO:0000256" key="5">
    <source>
        <dbReference type="ARBA" id="ARBA00022598"/>
    </source>
</evidence>
<evidence type="ECO:0000256" key="6">
    <source>
        <dbReference type="ARBA" id="ARBA00022741"/>
    </source>
</evidence>
<reference evidence="13" key="1">
    <citation type="submission" date="2021-01" db="EMBL/GenBank/DDBJ databases">
        <title>Whole genome shotgun sequence of Actinocatenispora rupis NBRC 107355.</title>
        <authorList>
            <person name="Komaki H."/>
            <person name="Tamura T."/>
        </authorList>
    </citation>
    <scope>NUCLEOTIDE SEQUENCE</scope>
    <source>
        <strain evidence="13">NBRC 107355</strain>
    </source>
</reference>
<dbReference type="GO" id="GO:0005524">
    <property type="term" value="F:ATP binding"/>
    <property type="evidence" value="ECO:0007669"/>
    <property type="project" value="UniProtKB-KW"/>
</dbReference>
<organism evidence="13 14">
    <name type="scientific">Actinocatenispora rupis</name>
    <dbReference type="NCBI Taxonomy" id="519421"/>
    <lineage>
        <taxon>Bacteria</taxon>
        <taxon>Bacillati</taxon>
        <taxon>Actinomycetota</taxon>
        <taxon>Actinomycetes</taxon>
        <taxon>Micromonosporales</taxon>
        <taxon>Micromonosporaceae</taxon>
        <taxon>Actinocatenispora</taxon>
    </lineage>
</organism>
<dbReference type="Proteomes" id="UP000612808">
    <property type="component" value="Unassembled WGS sequence"/>
</dbReference>
<sequence length="292" mass="31860">MTIPGLPTPVHSGKVRELYDAGDGLLVMVASDRMSAFDVVLPTAIPDKGRVLTALSLWWFDQLSDLVPNHVVSADVDEYPGVFRGRDELRGRSVLVRRLAMVPVECVARAYLSGSGTKQYRVDGAVCGVPLPAGLTEGSELPDTIFTPTTKATPPDHDAPMTYAEVEAAVGPEQAAELRKLTIEILDRGRRVCGPRGIILADTKVEWGVDAAGTLVLADEVLTPDSSRFWPAEEWQPGRAQPSYDKQPLRDWLESSGWDKKAPGPELPPEIVAATRERYVAAYERITGERFA</sequence>
<dbReference type="RefSeq" id="WP_239076911.1">
    <property type="nucleotide sequence ID" value="NZ_BAAAZM010000014.1"/>
</dbReference>
<keyword evidence="5 11" id="KW-0436">Ligase</keyword>
<dbReference type="InterPro" id="IPR028923">
    <property type="entry name" value="SAICAR_synt/ADE2_N"/>
</dbReference>
<dbReference type="GO" id="GO:0006189">
    <property type="term" value="P:'de novo' IMP biosynthetic process"/>
    <property type="evidence" value="ECO:0007669"/>
    <property type="project" value="UniProtKB-UniRule"/>
</dbReference>
<dbReference type="PROSITE" id="PS01057">
    <property type="entry name" value="SAICAR_SYNTHETASE_1"/>
    <property type="match status" value="1"/>
</dbReference>
<dbReference type="GO" id="GO:0004639">
    <property type="term" value="F:phosphoribosylaminoimidazolesuccinocarboxamide synthase activity"/>
    <property type="evidence" value="ECO:0007669"/>
    <property type="project" value="UniProtKB-UniRule"/>
</dbReference>
<dbReference type="NCBIfam" id="NF010568">
    <property type="entry name" value="PRK13961.1"/>
    <property type="match status" value="1"/>
</dbReference>
<dbReference type="InterPro" id="IPR018236">
    <property type="entry name" value="SAICAR_synthetase_CS"/>
</dbReference>
<dbReference type="Pfam" id="PF01259">
    <property type="entry name" value="SAICAR_synt"/>
    <property type="match status" value="1"/>
</dbReference>
<dbReference type="NCBIfam" id="TIGR00081">
    <property type="entry name" value="purC"/>
    <property type="match status" value="1"/>
</dbReference>
<dbReference type="EMBL" id="BOMB01000028">
    <property type="protein sequence ID" value="GID13983.1"/>
    <property type="molecule type" value="Genomic_DNA"/>
</dbReference>
<evidence type="ECO:0000256" key="2">
    <source>
        <dbReference type="ARBA" id="ARBA00010190"/>
    </source>
</evidence>
<keyword evidence="14" id="KW-1185">Reference proteome</keyword>
<evidence type="ECO:0000313" key="14">
    <source>
        <dbReference type="Proteomes" id="UP000612808"/>
    </source>
</evidence>
<dbReference type="AlphaFoldDB" id="A0A8J3JFK6"/>
<evidence type="ECO:0000256" key="7">
    <source>
        <dbReference type="ARBA" id="ARBA00022755"/>
    </source>
</evidence>
<feature type="domain" description="SAICAR synthetase/ADE2 N-terminal" evidence="12">
    <location>
        <begin position="10"/>
        <end position="263"/>
    </location>
</feature>
<keyword evidence="7 11" id="KW-0658">Purine biosynthesis</keyword>
<dbReference type="InterPro" id="IPR001636">
    <property type="entry name" value="SAICAR_synth"/>
</dbReference>
<dbReference type="UniPathway" id="UPA00074">
    <property type="reaction ID" value="UER00131"/>
</dbReference>
<dbReference type="Gene3D" id="3.30.470.20">
    <property type="entry name" value="ATP-grasp fold, B domain"/>
    <property type="match status" value="1"/>
</dbReference>
<dbReference type="EC" id="6.3.2.6" evidence="3 11"/>
<gene>
    <name evidence="13" type="primary">purC_1</name>
    <name evidence="11" type="synonym">purC</name>
    <name evidence="13" type="ORF">Aru02nite_48720</name>
</gene>
<evidence type="ECO:0000256" key="11">
    <source>
        <dbReference type="HAMAP-Rule" id="MF_00137"/>
    </source>
</evidence>
<evidence type="ECO:0000313" key="13">
    <source>
        <dbReference type="EMBL" id="GID13983.1"/>
    </source>
</evidence>
<comment type="pathway">
    <text evidence="1 11">Purine metabolism; IMP biosynthesis via de novo pathway; 5-amino-1-(5-phospho-D-ribosyl)imidazole-4-carboxamide from 5-amino-1-(5-phospho-D-ribosyl)imidazole-4-carboxylate: step 1/2.</text>
</comment>
<comment type="catalytic activity">
    <reaction evidence="10 11">
        <text>5-amino-1-(5-phospho-D-ribosyl)imidazole-4-carboxylate + L-aspartate + ATP = (2S)-2-[5-amino-1-(5-phospho-beta-D-ribosyl)imidazole-4-carboxamido]succinate + ADP + phosphate + 2 H(+)</text>
        <dbReference type="Rhea" id="RHEA:22628"/>
        <dbReference type="ChEBI" id="CHEBI:15378"/>
        <dbReference type="ChEBI" id="CHEBI:29991"/>
        <dbReference type="ChEBI" id="CHEBI:30616"/>
        <dbReference type="ChEBI" id="CHEBI:43474"/>
        <dbReference type="ChEBI" id="CHEBI:58443"/>
        <dbReference type="ChEBI" id="CHEBI:77657"/>
        <dbReference type="ChEBI" id="CHEBI:456216"/>
        <dbReference type="EC" id="6.3.2.6"/>
    </reaction>
</comment>
<evidence type="ECO:0000256" key="4">
    <source>
        <dbReference type="ARBA" id="ARBA00016460"/>
    </source>
</evidence>
<evidence type="ECO:0000259" key="12">
    <source>
        <dbReference type="Pfam" id="PF01259"/>
    </source>
</evidence>
<dbReference type="HAMAP" id="MF_00137">
    <property type="entry name" value="SAICAR_synth"/>
    <property type="match status" value="1"/>
</dbReference>
<evidence type="ECO:0000256" key="3">
    <source>
        <dbReference type="ARBA" id="ARBA00012217"/>
    </source>
</evidence>
<keyword evidence="8 11" id="KW-0067">ATP-binding</keyword>
<evidence type="ECO:0000256" key="1">
    <source>
        <dbReference type="ARBA" id="ARBA00004672"/>
    </source>
</evidence>
<proteinExistence type="inferred from homology"/>
<evidence type="ECO:0000256" key="8">
    <source>
        <dbReference type="ARBA" id="ARBA00022840"/>
    </source>
</evidence>
<dbReference type="PANTHER" id="PTHR43700">
    <property type="entry name" value="PHOSPHORIBOSYLAMINOIMIDAZOLE-SUCCINOCARBOXAMIDE SYNTHASE"/>
    <property type="match status" value="1"/>
</dbReference>
<dbReference type="GO" id="GO:0005737">
    <property type="term" value="C:cytoplasm"/>
    <property type="evidence" value="ECO:0007669"/>
    <property type="project" value="TreeGrafter"/>
</dbReference>
<name>A0A8J3JFK6_9ACTN</name>
<protein>
    <recommendedName>
        <fullName evidence="4 11">Phosphoribosylaminoimidazole-succinocarboxamide synthase</fullName>
        <ecNumber evidence="3 11">6.3.2.6</ecNumber>
    </recommendedName>
    <alternativeName>
        <fullName evidence="9 11">SAICAR synthetase</fullName>
    </alternativeName>
</protein>
<evidence type="ECO:0000256" key="10">
    <source>
        <dbReference type="ARBA" id="ARBA00048475"/>
    </source>
</evidence>
<dbReference type="Gene3D" id="3.30.200.20">
    <property type="entry name" value="Phosphorylase Kinase, domain 1"/>
    <property type="match status" value="1"/>
</dbReference>